<feature type="transmembrane region" description="Helical" evidence="5">
    <location>
        <begin position="382"/>
        <end position="404"/>
    </location>
</feature>
<evidence type="ECO:0000256" key="1">
    <source>
        <dbReference type="ARBA" id="ARBA00004141"/>
    </source>
</evidence>
<dbReference type="InterPro" id="IPR000515">
    <property type="entry name" value="MetI-like"/>
</dbReference>
<dbReference type="EMBL" id="FN869859">
    <property type="protein sequence ID" value="CCC80834.1"/>
    <property type="molecule type" value="Genomic_DNA"/>
</dbReference>
<dbReference type="InterPro" id="IPR035906">
    <property type="entry name" value="MetI-like_sf"/>
</dbReference>
<feature type="domain" description="ABC transmembrane type-1" evidence="6">
    <location>
        <begin position="266"/>
        <end position="453"/>
    </location>
</feature>
<keyword evidence="5" id="KW-0813">Transport</keyword>
<dbReference type="AlphaFoldDB" id="G4RMK3"/>
<dbReference type="GO" id="GO:0005886">
    <property type="term" value="C:plasma membrane"/>
    <property type="evidence" value="ECO:0007669"/>
    <property type="project" value="UniProtKB-SubCell"/>
</dbReference>
<dbReference type="KEGG" id="ttn:TTX_0157"/>
<feature type="transmembrane region" description="Helical" evidence="5">
    <location>
        <begin position="266"/>
        <end position="292"/>
    </location>
</feature>
<dbReference type="PROSITE" id="PS50928">
    <property type="entry name" value="ABC_TM1"/>
    <property type="match status" value="1"/>
</dbReference>
<dbReference type="SUPFAM" id="SSF161098">
    <property type="entry name" value="MetI-like"/>
    <property type="match status" value="1"/>
</dbReference>
<dbReference type="HOGENOM" id="CLU_028518_10_0_2"/>
<protein>
    <submittedName>
        <fullName evidence="7">Oligopeptide ABC transporter, permease protein</fullName>
    </submittedName>
</protein>
<evidence type="ECO:0000256" key="4">
    <source>
        <dbReference type="ARBA" id="ARBA00023136"/>
    </source>
</evidence>
<dbReference type="PANTHER" id="PTHR43839">
    <property type="entry name" value="OPPC IN A BINDING PROTEIN-DEPENDENT TRANSPORT SYSTEM"/>
    <property type="match status" value="1"/>
</dbReference>
<dbReference type="GeneID" id="11263167"/>
<evidence type="ECO:0000256" key="5">
    <source>
        <dbReference type="RuleBase" id="RU363032"/>
    </source>
</evidence>
<comment type="subcellular location">
    <subcellularLocation>
        <location evidence="5">Cell membrane</location>
        <topology evidence="5">Multi-pass membrane protein</topology>
    </subcellularLocation>
    <subcellularLocation>
        <location evidence="1">Membrane</location>
        <topology evidence="1">Multi-pass membrane protein</topology>
    </subcellularLocation>
</comment>
<dbReference type="GO" id="GO:0055085">
    <property type="term" value="P:transmembrane transport"/>
    <property type="evidence" value="ECO:0007669"/>
    <property type="project" value="InterPro"/>
</dbReference>
<evidence type="ECO:0000313" key="8">
    <source>
        <dbReference type="Proteomes" id="UP000002654"/>
    </source>
</evidence>
<organism evidence="7 8">
    <name type="scientific">Thermoproteus tenax (strain ATCC 35583 / DSM 2078 / JCM 9277 / NBRC 100435 / Kra 1)</name>
    <dbReference type="NCBI Taxonomy" id="768679"/>
    <lineage>
        <taxon>Archaea</taxon>
        <taxon>Thermoproteota</taxon>
        <taxon>Thermoprotei</taxon>
        <taxon>Thermoproteales</taxon>
        <taxon>Thermoproteaceae</taxon>
        <taxon>Thermoproteus</taxon>
    </lineage>
</organism>
<feature type="transmembrane region" description="Helical" evidence="5">
    <location>
        <begin position="21"/>
        <end position="46"/>
    </location>
</feature>
<keyword evidence="8" id="KW-1185">Reference proteome</keyword>
<dbReference type="Proteomes" id="UP000002654">
    <property type="component" value="Chromosome"/>
</dbReference>
<evidence type="ECO:0000313" key="7">
    <source>
        <dbReference type="EMBL" id="CCC80834.1"/>
    </source>
</evidence>
<evidence type="ECO:0000256" key="2">
    <source>
        <dbReference type="ARBA" id="ARBA00022692"/>
    </source>
</evidence>
<feature type="transmembrane region" description="Helical" evidence="5">
    <location>
        <begin position="304"/>
        <end position="323"/>
    </location>
</feature>
<reference evidence="7 8" key="1">
    <citation type="journal article" date="2011" name="PLoS ONE">
        <title>The complete genome sequence of Thermoproteus tenax: a physiologically versatile member of the Crenarchaeota.</title>
        <authorList>
            <person name="Siebers B."/>
            <person name="Zaparty M."/>
            <person name="Raddatz G."/>
            <person name="Tjaden B."/>
            <person name="Albers S.V."/>
            <person name="Bell S.D."/>
            <person name="Blombach F."/>
            <person name="Kletzin A."/>
            <person name="Kyrpides N."/>
            <person name="Lanz C."/>
            <person name="Plagens A."/>
            <person name="Rampp M."/>
            <person name="Rosinus A."/>
            <person name="von Jan M."/>
            <person name="Makarova K.S."/>
            <person name="Klenk H.P."/>
            <person name="Schuster S.C."/>
            <person name="Hensel R."/>
        </authorList>
    </citation>
    <scope>NUCLEOTIDE SEQUENCE [LARGE SCALE GENOMIC DNA]</scope>
    <source>
        <strain evidence="8">ATCC 35583 / DSM 2078 / JCM 9277 / NBRC 100435 / Kra 1</strain>
    </source>
</reference>
<evidence type="ECO:0000259" key="6">
    <source>
        <dbReference type="PROSITE" id="PS50928"/>
    </source>
</evidence>
<sequence>MSAKRELRILGMTPGEIWRGFISTATGKIALIFFIVMVAFSAYSYIALPPNFGSLWNTPSYWQANPKYAPPAWINLFTNNAYSPQITITDFNFTGGSANGMTYAIITFSVDYHYLYPWRDMFLIVRNPAVYNASTVALVTVQRPDGRTIQIGPVAVDRQFLSLGLTPQVASQVDSFYQQNFGLASAVPAGSSAVPYFFYTIENNKLTPLNGIYKFTINIYSFTNKHLINKNDISIVLEGQVYGLMGTDYLGHDLWQGLLAGFPIDLAVGLLTAAIVVTLAILVGVIAAFYGGFVDEVLTRITDFFILLPAFPLLIVFSVLFQWSIWDAVVFLAAVSWGGSARIIRAMILQIKNSPFIESAVAAGAGKLWVLRNHILPMVMPYTLYLFVVNVPGGILTLSAINFFNLAGAELPTWGNILAYANEYGALTSGYWWWVVPPGLLITFVAVTFIFVAMGLEPVVNPRLRHA</sequence>
<keyword evidence="4 5" id="KW-0472">Membrane</keyword>
<keyword evidence="2 5" id="KW-0812">Transmembrane</keyword>
<dbReference type="PATRIC" id="fig|768679.9.peg.163"/>
<keyword evidence="3 5" id="KW-1133">Transmembrane helix</keyword>
<dbReference type="PaxDb" id="768679-TTX_0157"/>
<dbReference type="Pfam" id="PF00528">
    <property type="entry name" value="BPD_transp_1"/>
    <property type="match status" value="1"/>
</dbReference>
<dbReference type="CDD" id="cd06261">
    <property type="entry name" value="TM_PBP2"/>
    <property type="match status" value="1"/>
</dbReference>
<evidence type="ECO:0000256" key="3">
    <source>
        <dbReference type="ARBA" id="ARBA00022989"/>
    </source>
</evidence>
<dbReference type="STRING" id="768679.TTX_0157"/>
<dbReference type="OrthoDB" id="312811at2157"/>
<gene>
    <name evidence="7" type="primary">dppC</name>
    <name evidence="7" type="ordered locus">TTX_0157</name>
</gene>
<accession>G4RMK3</accession>
<dbReference type="RefSeq" id="WP_014126092.1">
    <property type="nucleotide sequence ID" value="NC_016070.1"/>
</dbReference>
<feature type="transmembrane region" description="Helical" evidence="5">
    <location>
        <begin position="431"/>
        <end position="456"/>
    </location>
</feature>
<dbReference type="Gene3D" id="1.10.3720.10">
    <property type="entry name" value="MetI-like"/>
    <property type="match status" value="1"/>
</dbReference>
<proteinExistence type="inferred from homology"/>
<name>G4RMK3_THETK</name>
<dbReference type="PANTHER" id="PTHR43839:SF1">
    <property type="entry name" value="OPPC IN A BINDING PROTEIN-DEPENDENT TRANSPORT SYSTEM"/>
    <property type="match status" value="1"/>
</dbReference>
<dbReference type="SMR" id="G4RMK3"/>
<dbReference type="eggNOG" id="arCOG00749">
    <property type="taxonomic scope" value="Archaea"/>
</dbReference>
<comment type="similarity">
    <text evidence="5">Belongs to the binding-protein-dependent transport system permease family.</text>
</comment>